<name>A0A4E0QYU2_FASHE</name>
<evidence type="ECO:0000313" key="2">
    <source>
        <dbReference type="EMBL" id="THD20649.1"/>
    </source>
</evidence>
<evidence type="ECO:0000256" key="1">
    <source>
        <dbReference type="SAM" id="MobiDB-lite"/>
    </source>
</evidence>
<protein>
    <submittedName>
        <fullName evidence="2">Uncharacterized protein</fullName>
    </submittedName>
</protein>
<feature type="compositionally biased region" description="Low complexity" evidence="1">
    <location>
        <begin position="361"/>
        <end position="372"/>
    </location>
</feature>
<feature type="region of interest" description="Disordered" evidence="1">
    <location>
        <begin position="248"/>
        <end position="267"/>
    </location>
</feature>
<feature type="region of interest" description="Disordered" evidence="1">
    <location>
        <begin position="354"/>
        <end position="412"/>
    </location>
</feature>
<feature type="compositionally biased region" description="Acidic residues" evidence="1">
    <location>
        <begin position="205"/>
        <end position="214"/>
    </location>
</feature>
<feature type="region of interest" description="Disordered" evidence="1">
    <location>
        <begin position="180"/>
        <end position="214"/>
    </location>
</feature>
<feature type="region of interest" description="Disordered" evidence="1">
    <location>
        <begin position="1039"/>
        <end position="1062"/>
    </location>
</feature>
<feature type="compositionally biased region" description="Polar residues" evidence="1">
    <location>
        <begin position="45"/>
        <end position="64"/>
    </location>
</feature>
<dbReference type="AlphaFoldDB" id="A0A4E0QYU2"/>
<dbReference type="EMBL" id="JXXN02004367">
    <property type="protein sequence ID" value="THD20649.1"/>
    <property type="molecule type" value="Genomic_DNA"/>
</dbReference>
<sequence>MAGTEIRLSCKSVKCDDDSPPVCLVQLNTNRVFSEVTREDPVSPKGTSGASPHSSGFPSYSACESSPEEPRMGNSTPDKALVEGQMYSENAIASGFSITEASDSVEISVDPPSFEPLPTRPETPGAIEIAKSVPNSNDPFDAVTHVEEENSTMTVTEFTPIVAMSDQVKANLSHLDPICPVQPAEDVQPGPSGDSNKLKKQECQDMTEEEDVDLEDRPLTVDVPRESEVVSASPQIVSTSVECEPKQLTDHSREHVPTSPDLDISVSSAGSRMQVPDQSNETKPMKLASLSVRNVPPGSVTMADSLDTAPPLNVTAPVTTSECTLGPKIQEYPVQSKTNEDQPCTVTVVLDQTTSRPHTPSLSSSAKISLNSTVETSDRPSAFPVSTIPFGPTQRPASVHSECDRLSGETTPSVTGLLSIPSASPMPGTAAVVPQPSSLTSVPTLTSPMTLTSQSAVQLMPFVATTTMLNSLTPDPTAPGASTIPQPGAPGIVLHATGPVPGNPGFPGSNQLLAGLPTVGNTHGLGGTTTFNFLQPHQPFSTTLLPQATHGADYLFDLGLSQTPFPPSSNSITLFNSVESIGAGPLSHTATIYPVIQPPGPGPQPHSQSLFPTSCALNASISGPLFVSPPSYRPSMGGVTNLVSSTTPQMATSLGSGSGSFGPANLSSLGGSAAHGGFLFQTTNSHPQPSTQLIPPCGPLIQSAQVEVVLSRPLFSGYLPCHQFSSYPMAFQGADSCLPVAPALTSTLPGFRHSEPQMETSVSSANMNSTPGLPQLWASSTPVSSFSPIPICPSSLPQPTTFPITVNANSAVLAPVVATVATPLSSSSPTAATSTILPHPPALQPCPALTKRFQRLCPLPSGRTPASVGPGLFFSSPTKRNPGLALRPPGSSTTLTTSAVYGNEKRTVPSGFSTAIRSRQPIGPLTANKASIASASLAGLSSASSNPLGATMTIRTPNSVTVIPAARRRRPLARATPSLKAADKTVNQQSVEVSCITPTISTNCIQSTTTPITTTTTTTIAGTTTTTKTTASTMTCVSTSPPLITSDTPTTAESVPSDTTQGTDGKLVSLEIHFVAEVFSHFSGITIVVIYVNKAEQILDYDDMHN</sequence>
<proteinExistence type="predicted"/>
<reference evidence="2" key="1">
    <citation type="submission" date="2019-03" db="EMBL/GenBank/DDBJ databases">
        <title>Improved annotation for the trematode Fasciola hepatica.</title>
        <authorList>
            <person name="Choi Y.-J."/>
            <person name="Martin J."/>
            <person name="Mitreva M."/>
        </authorList>
    </citation>
    <scope>NUCLEOTIDE SEQUENCE [LARGE SCALE GENOMIC DNA]</scope>
</reference>
<evidence type="ECO:0000313" key="3">
    <source>
        <dbReference type="Proteomes" id="UP000230066"/>
    </source>
</evidence>
<organism evidence="2 3">
    <name type="scientific">Fasciola hepatica</name>
    <name type="common">Liver fluke</name>
    <dbReference type="NCBI Taxonomy" id="6192"/>
    <lineage>
        <taxon>Eukaryota</taxon>
        <taxon>Metazoa</taxon>
        <taxon>Spiralia</taxon>
        <taxon>Lophotrochozoa</taxon>
        <taxon>Platyhelminthes</taxon>
        <taxon>Trematoda</taxon>
        <taxon>Digenea</taxon>
        <taxon>Plagiorchiida</taxon>
        <taxon>Echinostomata</taxon>
        <taxon>Echinostomatoidea</taxon>
        <taxon>Fasciolidae</taxon>
        <taxon>Fasciola</taxon>
    </lineage>
</organism>
<keyword evidence="3" id="KW-1185">Reference proteome</keyword>
<comment type="caution">
    <text evidence="2">The sequence shown here is derived from an EMBL/GenBank/DDBJ whole genome shotgun (WGS) entry which is preliminary data.</text>
</comment>
<feature type="compositionally biased region" description="Polar residues" evidence="1">
    <location>
        <begin position="1041"/>
        <end position="1062"/>
    </location>
</feature>
<gene>
    <name evidence="2" type="ORF">D915_008438</name>
</gene>
<accession>A0A4E0QYU2</accession>
<dbReference type="Proteomes" id="UP000230066">
    <property type="component" value="Unassembled WGS sequence"/>
</dbReference>
<feature type="region of interest" description="Disordered" evidence="1">
    <location>
        <begin position="33"/>
        <end position="78"/>
    </location>
</feature>